<comment type="caution">
    <text evidence="1">The sequence shown here is derived from an EMBL/GenBank/DDBJ whole genome shotgun (WGS) entry which is preliminary data.</text>
</comment>
<evidence type="ECO:0000313" key="2">
    <source>
        <dbReference type="Proteomes" id="UP001180453"/>
    </source>
</evidence>
<dbReference type="Proteomes" id="UP001180453">
    <property type="component" value="Unassembled WGS sequence"/>
</dbReference>
<accession>A0ABU1YP71</accession>
<sequence length="244" mass="27293">MEEGFQRGDQAAGTSVVNSVLDGVELLKRVEQSDSIGIAEAAKLLGRVLRDRRTVVIELVQQLNRRNSRFIAPPSGRLRSLITWANDARRSWSMLRHEVAAGLHDFISAHQVQLPLDRTLLYVATGASGTIAELQAFGAWFGCWDVDISACQAKDQLFGVHHSWQPEDDVIAEIVIELHRAFRRGAEGEFELDLFSIAAMDYPLIVRDARHVVASIWMQLRPVPISQLRRYLAELREAAAVEGT</sequence>
<organism evidence="1 2">
    <name type="scientific">Roseateles saccharophilus</name>
    <name type="common">Pseudomonas saccharophila</name>
    <dbReference type="NCBI Taxonomy" id="304"/>
    <lineage>
        <taxon>Bacteria</taxon>
        <taxon>Pseudomonadati</taxon>
        <taxon>Pseudomonadota</taxon>
        <taxon>Betaproteobacteria</taxon>
        <taxon>Burkholderiales</taxon>
        <taxon>Sphaerotilaceae</taxon>
        <taxon>Roseateles</taxon>
    </lineage>
</organism>
<proteinExistence type="predicted"/>
<gene>
    <name evidence="1" type="ORF">J2X20_003321</name>
</gene>
<evidence type="ECO:0000313" key="1">
    <source>
        <dbReference type="EMBL" id="MDR7270663.1"/>
    </source>
</evidence>
<name>A0ABU1YP71_ROSSA</name>
<keyword evidence="2" id="KW-1185">Reference proteome</keyword>
<dbReference type="EMBL" id="JAVDXU010000002">
    <property type="protein sequence ID" value="MDR7270663.1"/>
    <property type="molecule type" value="Genomic_DNA"/>
</dbReference>
<reference evidence="1 2" key="1">
    <citation type="submission" date="2023-07" db="EMBL/GenBank/DDBJ databases">
        <title>Sorghum-associated microbial communities from plants grown in Nebraska, USA.</title>
        <authorList>
            <person name="Schachtman D."/>
        </authorList>
    </citation>
    <scope>NUCLEOTIDE SEQUENCE [LARGE SCALE GENOMIC DNA]</scope>
    <source>
        <strain evidence="1 2">BE314</strain>
    </source>
</reference>
<protein>
    <submittedName>
        <fullName evidence="1">Uncharacterized protein</fullName>
    </submittedName>
</protein>
<dbReference type="RefSeq" id="WP_310266779.1">
    <property type="nucleotide sequence ID" value="NZ_JAVDXU010000002.1"/>
</dbReference>